<dbReference type="EMBL" id="LVZM01010821">
    <property type="protein sequence ID" value="OUC45079.1"/>
    <property type="molecule type" value="Genomic_DNA"/>
</dbReference>
<dbReference type="GO" id="GO:0006511">
    <property type="term" value="P:ubiquitin-dependent protein catabolic process"/>
    <property type="evidence" value="ECO:0007669"/>
    <property type="project" value="TreeGrafter"/>
</dbReference>
<dbReference type="Pfam" id="PF00899">
    <property type="entry name" value="ThiF"/>
    <property type="match status" value="1"/>
</dbReference>
<evidence type="ECO:0000259" key="6">
    <source>
        <dbReference type="Pfam" id="PF00899"/>
    </source>
</evidence>
<dbReference type="PANTHER" id="PTHR10953:SF4">
    <property type="entry name" value="UBIQUITIN-ACTIVATING ENZYME E1 C-TERMINAL DOMAIN-CONTAINING PROTEIN"/>
    <property type="match status" value="1"/>
</dbReference>
<dbReference type="InterPro" id="IPR035985">
    <property type="entry name" value="Ubiquitin-activating_enz"/>
</dbReference>
<evidence type="ECO:0000256" key="5">
    <source>
        <dbReference type="PROSITE-ProRule" id="PRU10132"/>
    </source>
</evidence>
<evidence type="ECO:0000256" key="2">
    <source>
        <dbReference type="ARBA" id="ARBA00022786"/>
    </source>
</evidence>
<comment type="caution">
    <text evidence="7">The sequence shown here is derived from an EMBL/GenBank/DDBJ whole genome shotgun (WGS) entry which is preliminary data.</text>
</comment>
<keyword evidence="2" id="KW-0833">Ubl conjugation pathway</keyword>
<name>A0A1Y3ENE8_9BILA</name>
<evidence type="ECO:0000256" key="1">
    <source>
        <dbReference type="ARBA" id="ARBA00022741"/>
    </source>
</evidence>
<dbReference type="GO" id="GO:0004839">
    <property type="term" value="F:ubiquitin activating enzyme activity"/>
    <property type="evidence" value="ECO:0007669"/>
    <property type="project" value="TreeGrafter"/>
</dbReference>
<dbReference type="InterPro" id="IPR045886">
    <property type="entry name" value="ThiF/MoeB/HesA"/>
</dbReference>
<evidence type="ECO:0000313" key="8">
    <source>
        <dbReference type="Proteomes" id="UP000243006"/>
    </source>
</evidence>
<keyword evidence="1" id="KW-0547">Nucleotide-binding</keyword>
<dbReference type="GO" id="GO:0006974">
    <property type="term" value="P:DNA damage response"/>
    <property type="evidence" value="ECO:0007669"/>
    <property type="project" value="TreeGrafter"/>
</dbReference>
<sequence>MCERVGTGTENIFDDAFFEKLDGVANALDNIEARTYVDRRCVYYRLPLLDSGTQGPKGSTQVVYPFLTESYSSSHDPPEKSIPICTLRNFPNTIEHTIQ</sequence>
<dbReference type="PROSITE" id="PS00865">
    <property type="entry name" value="UBIQUITIN_ACTIVAT_2"/>
    <property type="match status" value="1"/>
</dbReference>
<evidence type="ECO:0000256" key="4">
    <source>
        <dbReference type="ARBA" id="ARBA00043952"/>
    </source>
</evidence>
<protein>
    <recommendedName>
        <fullName evidence="6">THIF-type NAD/FAD binding fold domain-containing protein</fullName>
    </recommendedName>
</protein>
<keyword evidence="3" id="KW-0067">ATP-binding</keyword>
<comment type="pathway">
    <text evidence="4">Protein modification.</text>
</comment>
<reference evidence="7 8" key="1">
    <citation type="submission" date="2015-04" db="EMBL/GenBank/DDBJ databases">
        <title>Draft genome of the roundworm Trichinella nativa.</title>
        <authorList>
            <person name="Mitreva M."/>
        </authorList>
    </citation>
    <scope>NUCLEOTIDE SEQUENCE [LARGE SCALE GENOMIC DNA]</scope>
    <source>
        <strain evidence="7 8">ISS45</strain>
    </source>
</reference>
<proteinExistence type="predicted"/>
<dbReference type="InterPro" id="IPR000594">
    <property type="entry name" value="ThiF_NAD_FAD-bd"/>
</dbReference>
<dbReference type="InterPro" id="IPR033127">
    <property type="entry name" value="UBQ-activ_enz_E1_Cys_AS"/>
</dbReference>
<evidence type="ECO:0000256" key="3">
    <source>
        <dbReference type="ARBA" id="ARBA00022840"/>
    </source>
</evidence>
<gene>
    <name evidence="7" type="ORF">D917_02035</name>
</gene>
<accession>A0A1Y3ENE8</accession>
<feature type="non-terminal residue" evidence="7">
    <location>
        <position position="99"/>
    </location>
</feature>
<dbReference type="SUPFAM" id="SSF69572">
    <property type="entry name" value="Activating enzymes of the ubiquitin-like proteins"/>
    <property type="match status" value="1"/>
</dbReference>
<feature type="active site" description="Glycyl thioester intermediate" evidence="5">
    <location>
        <position position="85"/>
    </location>
</feature>
<dbReference type="GO" id="GO:0005634">
    <property type="term" value="C:nucleus"/>
    <property type="evidence" value="ECO:0007669"/>
    <property type="project" value="TreeGrafter"/>
</dbReference>
<feature type="domain" description="THIF-type NAD/FAD binding fold" evidence="6">
    <location>
        <begin position="15"/>
        <end position="91"/>
    </location>
</feature>
<dbReference type="PANTHER" id="PTHR10953">
    <property type="entry name" value="UBIQUITIN-ACTIVATING ENZYME E1"/>
    <property type="match status" value="1"/>
</dbReference>
<dbReference type="GO" id="GO:0005524">
    <property type="term" value="F:ATP binding"/>
    <property type="evidence" value="ECO:0007669"/>
    <property type="project" value="UniProtKB-KW"/>
</dbReference>
<dbReference type="Gene3D" id="3.40.50.720">
    <property type="entry name" value="NAD(P)-binding Rossmann-like Domain"/>
    <property type="match status" value="1"/>
</dbReference>
<organism evidence="7 8">
    <name type="scientific">Trichinella nativa</name>
    <dbReference type="NCBI Taxonomy" id="6335"/>
    <lineage>
        <taxon>Eukaryota</taxon>
        <taxon>Metazoa</taxon>
        <taxon>Ecdysozoa</taxon>
        <taxon>Nematoda</taxon>
        <taxon>Enoplea</taxon>
        <taxon>Dorylaimia</taxon>
        <taxon>Trichinellida</taxon>
        <taxon>Trichinellidae</taxon>
        <taxon>Trichinella</taxon>
    </lineage>
</organism>
<dbReference type="AlphaFoldDB" id="A0A1Y3ENE8"/>
<dbReference type="GO" id="GO:0005737">
    <property type="term" value="C:cytoplasm"/>
    <property type="evidence" value="ECO:0007669"/>
    <property type="project" value="TreeGrafter"/>
</dbReference>
<dbReference type="Proteomes" id="UP000243006">
    <property type="component" value="Unassembled WGS sequence"/>
</dbReference>
<evidence type="ECO:0000313" key="7">
    <source>
        <dbReference type="EMBL" id="OUC45079.1"/>
    </source>
</evidence>